<dbReference type="GO" id="GO:0005178">
    <property type="term" value="F:integrin binding"/>
    <property type="evidence" value="ECO:0007669"/>
    <property type="project" value="TreeGrafter"/>
</dbReference>
<dbReference type="PROSITE" id="PS51323">
    <property type="entry name" value="IGFBP_N_2"/>
    <property type="match status" value="1"/>
</dbReference>
<feature type="domain" description="IGFBP N-terminal" evidence="15">
    <location>
        <begin position="19"/>
        <end position="91"/>
    </location>
</feature>
<dbReference type="GO" id="GO:0007155">
    <property type="term" value="P:cell adhesion"/>
    <property type="evidence" value="ECO:0007669"/>
    <property type="project" value="TreeGrafter"/>
</dbReference>
<evidence type="ECO:0000256" key="10">
    <source>
        <dbReference type="ARBA" id="ARBA00042351"/>
    </source>
</evidence>
<dbReference type="InterPro" id="IPR012395">
    <property type="entry name" value="IGFBP_CNN"/>
</dbReference>
<comment type="caution">
    <text evidence="11">Lacks conserved residue(s) required for the propagation of feature annotation.</text>
</comment>
<dbReference type="SMART" id="SM00214">
    <property type="entry name" value="VWC"/>
    <property type="match status" value="1"/>
</dbReference>
<dbReference type="PROSITE" id="PS01185">
    <property type="entry name" value="CTCK_1"/>
    <property type="match status" value="1"/>
</dbReference>
<feature type="chain" id="PRO_5021444214" description="CCN family member 1" evidence="12">
    <location>
        <begin position="22"/>
        <end position="373"/>
    </location>
</feature>
<accession>A0A4W5MZ41</accession>
<keyword evidence="5 12" id="KW-0732">Signal</keyword>
<evidence type="ECO:0000256" key="12">
    <source>
        <dbReference type="SAM" id="SignalP"/>
    </source>
</evidence>
<dbReference type="GO" id="GO:0019838">
    <property type="term" value="F:growth factor binding"/>
    <property type="evidence" value="ECO:0007669"/>
    <property type="project" value="UniProtKB-KW"/>
</dbReference>
<keyword evidence="17" id="KW-1185">Reference proteome</keyword>
<keyword evidence="3" id="KW-0964">Secreted</keyword>
<evidence type="ECO:0000259" key="13">
    <source>
        <dbReference type="PROSITE" id="PS01225"/>
    </source>
</evidence>
<dbReference type="GO" id="GO:0008201">
    <property type="term" value="F:heparin binding"/>
    <property type="evidence" value="ECO:0007669"/>
    <property type="project" value="TreeGrafter"/>
</dbReference>
<dbReference type="Gene3D" id="2.20.100.10">
    <property type="entry name" value="Thrombospondin type-1 (TSP1) repeat"/>
    <property type="match status" value="1"/>
</dbReference>
<dbReference type="AlphaFoldDB" id="A0A4W5MZ41"/>
<dbReference type="SUPFAM" id="SSF57603">
    <property type="entry name" value="FnI-like domain"/>
    <property type="match status" value="1"/>
</dbReference>
<evidence type="ECO:0000256" key="5">
    <source>
        <dbReference type="ARBA" id="ARBA00022729"/>
    </source>
</evidence>
<reference evidence="17" key="1">
    <citation type="submission" date="2018-06" db="EMBL/GenBank/DDBJ databases">
        <title>Genome assembly of Danube salmon.</title>
        <authorList>
            <person name="Macqueen D.J."/>
            <person name="Gundappa M.K."/>
        </authorList>
    </citation>
    <scope>NUCLEOTIDE SEQUENCE [LARGE SCALE GENOMIC DNA]</scope>
</reference>
<dbReference type="GO" id="GO:0051240">
    <property type="term" value="P:positive regulation of multicellular organismal process"/>
    <property type="evidence" value="ECO:0007669"/>
    <property type="project" value="UniProtKB-ARBA"/>
</dbReference>
<dbReference type="GO" id="GO:0005615">
    <property type="term" value="C:extracellular space"/>
    <property type="evidence" value="ECO:0007669"/>
    <property type="project" value="TreeGrafter"/>
</dbReference>
<dbReference type="Pfam" id="PF00007">
    <property type="entry name" value="Cys_knot"/>
    <property type="match status" value="1"/>
</dbReference>
<feature type="domain" description="VWFC" evidence="14">
    <location>
        <begin position="95"/>
        <end position="161"/>
    </location>
</feature>
<evidence type="ECO:0000313" key="17">
    <source>
        <dbReference type="Proteomes" id="UP000314982"/>
    </source>
</evidence>
<dbReference type="InterPro" id="IPR006207">
    <property type="entry name" value="Cys_knot_C"/>
</dbReference>
<dbReference type="PANTHER" id="PTHR11348">
    <property type="entry name" value="CONNECTIVE TISSUE GROWTH FACTOR-RELATED"/>
    <property type="match status" value="1"/>
</dbReference>
<sequence>MNVLMLSFVFFLYGSFTSASASCPSECSCPLELARCAPGISLVPDGCGCCKACARQLNEDCSKTEPCDHIKGLECNFGAGYGTAKGICRAKSDGRPCEYNSKIYQNGERFSANCKHQCTCMDGALGCVSLCPQQLSLPKMGCAISKLVKVPSCCCEELVCPEEKGKASVDKKVSKDGRKDKHSDDYLTKRNELVSFIRGGLKSLAGFRSKPESRLMSKGNRRCVAQTTAWSPCSKSCGTGVSSRVTNNNSQCKLVKVTRLCEVRPCSQSSYSFLKKGKKCSRIAKASRPVKLTCAGCSSVKRFHSRYCGSCLDGRCCNPQQTQTVAVHFRCEDGDTFSKDVMVIESCSCDFNCSHNNNKLSGLSNDIQRLRER</sequence>
<dbReference type="InterPro" id="IPR000884">
    <property type="entry name" value="TSP1_rpt"/>
</dbReference>
<dbReference type="InterPro" id="IPR009030">
    <property type="entry name" value="Growth_fac_rcpt_cys_sf"/>
</dbReference>
<dbReference type="PROSITE" id="PS50092">
    <property type="entry name" value="TSP1"/>
    <property type="match status" value="1"/>
</dbReference>
<dbReference type="PROSITE" id="PS01225">
    <property type="entry name" value="CTCK_2"/>
    <property type="match status" value="1"/>
</dbReference>
<dbReference type="PROSITE" id="PS01208">
    <property type="entry name" value="VWFC_1"/>
    <property type="match status" value="1"/>
</dbReference>
<proteinExistence type="inferred from homology"/>
<comment type="similarity">
    <text evidence="2">Belongs to the CCN family.</text>
</comment>
<feature type="signal peptide" evidence="12">
    <location>
        <begin position="1"/>
        <end position="21"/>
    </location>
</feature>
<evidence type="ECO:0000256" key="6">
    <source>
        <dbReference type="ARBA" id="ARBA00023157"/>
    </source>
</evidence>
<comment type="subcellular location">
    <subcellularLocation>
        <location evidence="1">Secreted</location>
    </subcellularLocation>
</comment>
<dbReference type="SMART" id="SM00209">
    <property type="entry name" value="TSP1"/>
    <property type="match status" value="1"/>
</dbReference>
<keyword evidence="6" id="KW-1015">Disulfide bond</keyword>
<name>A0A4W5MZ41_9TELE</name>
<dbReference type="PROSITE" id="PS50184">
    <property type="entry name" value="VWFC_2"/>
    <property type="match status" value="1"/>
</dbReference>
<evidence type="ECO:0000259" key="15">
    <source>
        <dbReference type="PROSITE" id="PS51323"/>
    </source>
</evidence>
<dbReference type="SUPFAM" id="SSF57184">
    <property type="entry name" value="Growth factor receptor domain"/>
    <property type="match status" value="1"/>
</dbReference>
<feature type="domain" description="CTCK" evidence="13">
    <location>
        <begin position="280"/>
        <end position="354"/>
    </location>
</feature>
<dbReference type="PANTHER" id="PTHR11348:SF18">
    <property type="entry name" value="CCN FAMILY MEMBER 1"/>
    <property type="match status" value="1"/>
</dbReference>
<dbReference type="GO" id="GO:0045597">
    <property type="term" value="P:positive regulation of cell differentiation"/>
    <property type="evidence" value="ECO:0007669"/>
    <property type="project" value="TreeGrafter"/>
</dbReference>
<organism evidence="16 17">
    <name type="scientific">Hucho hucho</name>
    <name type="common">huchen</name>
    <dbReference type="NCBI Taxonomy" id="62062"/>
    <lineage>
        <taxon>Eukaryota</taxon>
        <taxon>Metazoa</taxon>
        <taxon>Chordata</taxon>
        <taxon>Craniata</taxon>
        <taxon>Vertebrata</taxon>
        <taxon>Euteleostomi</taxon>
        <taxon>Actinopterygii</taxon>
        <taxon>Neopterygii</taxon>
        <taxon>Teleostei</taxon>
        <taxon>Protacanthopterygii</taxon>
        <taxon>Salmoniformes</taxon>
        <taxon>Salmonidae</taxon>
        <taxon>Salmoninae</taxon>
        <taxon>Hucho</taxon>
    </lineage>
</organism>
<evidence type="ECO:0000259" key="14">
    <source>
        <dbReference type="PROSITE" id="PS50184"/>
    </source>
</evidence>
<dbReference type="FunFam" id="2.10.70.10:FF:000015">
    <property type="entry name" value="CYR61 isoform 1"/>
    <property type="match status" value="1"/>
</dbReference>
<dbReference type="PROSITE" id="PS00222">
    <property type="entry name" value="IGFBP_N_1"/>
    <property type="match status" value="1"/>
</dbReference>
<dbReference type="Proteomes" id="UP000314982">
    <property type="component" value="Unassembled WGS sequence"/>
</dbReference>
<dbReference type="InterPro" id="IPR006208">
    <property type="entry name" value="Glyco_hormone_CN"/>
</dbReference>
<dbReference type="Pfam" id="PF19035">
    <property type="entry name" value="TSP1_CCN"/>
    <property type="match status" value="1"/>
</dbReference>
<evidence type="ECO:0000313" key="16">
    <source>
        <dbReference type="Ensembl" id="ENSHHUP00000044336.1"/>
    </source>
</evidence>
<evidence type="ECO:0000256" key="9">
    <source>
        <dbReference type="ARBA" id="ARBA00042204"/>
    </source>
</evidence>
<keyword evidence="7" id="KW-0340">Growth factor binding</keyword>
<reference evidence="16" key="2">
    <citation type="submission" date="2025-08" db="UniProtKB">
        <authorList>
            <consortium name="Ensembl"/>
        </authorList>
    </citation>
    <scope>IDENTIFICATION</scope>
</reference>
<dbReference type="GO" id="GO:0030335">
    <property type="term" value="P:positive regulation of cell migration"/>
    <property type="evidence" value="ECO:0007669"/>
    <property type="project" value="TreeGrafter"/>
</dbReference>
<evidence type="ECO:0000256" key="11">
    <source>
        <dbReference type="PROSITE-ProRule" id="PRU00039"/>
    </source>
</evidence>
<evidence type="ECO:0000256" key="8">
    <source>
        <dbReference type="ARBA" id="ARBA00039941"/>
    </source>
</evidence>
<dbReference type="SUPFAM" id="SSF82895">
    <property type="entry name" value="TSP-1 type 1 repeat"/>
    <property type="match status" value="1"/>
</dbReference>
<evidence type="ECO:0000256" key="4">
    <source>
        <dbReference type="ARBA" id="ARBA00022553"/>
    </source>
</evidence>
<dbReference type="Gene3D" id="2.10.70.10">
    <property type="entry name" value="Complement Module, domain 1"/>
    <property type="match status" value="1"/>
</dbReference>
<dbReference type="PIRSF" id="PIRSF036495">
    <property type="entry name" value="IGFBP_rP_CNN"/>
    <property type="match status" value="1"/>
</dbReference>
<evidence type="ECO:0000256" key="1">
    <source>
        <dbReference type="ARBA" id="ARBA00004613"/>
    </source>
</evidence>
<keyword evidence="4" id="KW-0597">Phosphoprotein</keyword>
<dbReference type="SMART" id="SM00041">
    <property type="entry name" value="CT"/>
    <property type="match status" value="1"/>
</dbReference>
<dbReference type="InterPro" id="IPR001007">
    <property type="entry name" value="VWF_dom"/>
</dbReference>
<protein>
    <recommendedName>
        <fullName evidence="8">CCN family member 1</fullName>
    </recommendedName>
    <alternativeName>
        <fullName evidence="10">Cellular communication network factor 1</fullName>
    </alternativeName>
    <alternativeName>
        <fullName evidence="9">Protein CYR61</fullName>
    </alternativeName>
</protein>
<dbReference type="STRING" id="62062.ENSHHUP00000044336"/>
<dbReference type="Ensembl" id="ENSHHUT00000045985.1">
    <property type="protein sequence ID" value="ENSHHUP00000044336.1"/>
    <property type="gene ID" value="ENSHHUG00000027145.1"/>
</dbReference>
<dbReference type="GeneTree" id="ENSGT00940000155151"/>
<reference evidence="16" key="3">
    <citation type="submission" date="2025-09" db="UniProtKB">
        <authorList>
            <consortium name="Ensembl"/>
        </authorList>
    </citation>
    <scope>IDENTIFICATION</scope>
</reference>
<evidence type="ECO:0000256" key="2">
    <source>
        <dbReference type="ARBA" id="ARBA00008125"/>
    </source>
</evidence>
<dbReference type="Pfam" id="PF00219">
    <property type="entry name" value="IGFBP"/>
    <property type="match status" value="1"/>
</dbReference>
<dbReference type="GO" id="GO:0007165">
    <property type="term" value="P:signal transduction"/>
    <property type="evidence" value="ECO:0007669"/>
    <property type="project" value="InterPro"/>
</dbReference>
<dbReference type="InterPro" id="IPR043973">
    <property type="entry name" value="TSP1_CCN"/>
</dbReference>
<dbReference type="InterPro" id="IPR000867">
    <property type="entry name" value="IGFBP-like"/>
</dbReference>
<dbReference type="InterPro" id="IPR036383">
    <property type="entry name" value="TSP1_rpt_sf"/>
</dbReference>
<dbReference type="GO" id="GO:0031012">
    <property type="term" value="C:extracellular matrix"/>
    <property type="evidence" value="ECO:0007669"/>
    <property type="project" value="TreeGrafter"/>
</dbReference>
<evidence type="ECO:0000256" key="7">
    <source>
        <dbReference type="ARBA" id="ARBA00023183"/>
    </source>
</evidence>
<dbReference type="SMART" id="SM00121">
    <property type="entry name" value="IB"/>
    <property type="match status" value="1"/>
</dbReference>
<evidence type="ECO:0000256" key="3">
    <source>
        <dbReference type="ARBA" id="ARBA00022525"/>
    </source>
</evidence>
<dbReference type="InterPro" id="IPR050941">
    <property type="entry name" value="CCN"/>
</dbReference>
<dbReference type="InterPro" id="IPR017891">
    <property type="entry name" value="Insulin_GF-bd_Cys-rich_CS"/>
</dbReference>